<keyword evidence="2" id="KW-1185">Reference proteome</keyword>
<accession>A0ABR2RGF8</accession>
<evidence type="ECO:0000313" key="1">
    <source>
        <dbReference type="EMBL" id="KAK9012030.1"/>
    </source>
</evidence>
<gene>
    <name evidence="1" type="ORF">V6N11_040100</name>
</gene>
<sequence>MVDESVHSLAKDFPRWLSSANGQFTVRSAYAMRAGISFGPVEPCWPVIARYKGLPRIRTFLWLACLERVTANLTQAWKFVNDVTNWDLLFGSLVWLLWLRRNVRIFEPDEVRCEPILSQGRRLQQASSAACRSGQSGIRSLSLVNHIVDFISRGWEVQIVHVLREGNKLADGMAKIVLDSDFLCHKFLDPPDGVVSLFQWESVE</sequence>
<dbReference type="Proteomes" id="UP001396334">
    <property type="component" value="Unassembled WGS sequence"/>
</dbReference>
<name>A0ABR2RGF8_9ROSI</name>
<evidence type="ECO:0008006" key="3">
    <source>
        <dbReference type="Google" id="ProtNLM"/>
    </source>
</evidence>
<reference evidence="1 2" key="1">
    <citation type="journal article" date="2024" name="G3 (Bethesda)">
        <title>Genome assembly of Hibiscus sabdariffa L. provides insights into metabolisms of medicinal natural products.</title>
        <authorList>
            <person name="Kim T."/>
        </authorList>
    </citation>
    <scope>NUCLEOTIDE SEQUENCE [LARGE SCALE GENOMIC DNA]</scope>
    <source>
        <strain evidence="1">TK-2024</strain>
        <tissue evidence="1">Old leaves</tissue>
    </source>
</reference>
<evidence type="ECO:0000313" key="2">
    <source>
        <dbReference type="Proteomes" id="UP001396334"/>
    </source>
</evidence>
<comment type="caution">
    <text evidence="1">The sequence shown here is derived from an EMBL/GenBank/DDBJ whole genome shotgun (WGS) entry which is preliminary data.</text>
</comment>
<proteinExistence type="predicted"/>
<dbReference type="EMBL" id="JBBPBN010000022">
    <property type="protein sequence ID" value="KAK9012030.1"/>
    <property type="molecule type" value="Genomic_DNA"/>
</dbReference>
<protein>
    <recommendedName>
        <fullName evidence="3">RNase H type-1 domain-containing protein</fullName>
    </recommendedName>
</protein>
<organism evidence="1 2">
    <name type="scientific">Hibiscus sabdariffa</name>
    <name type="common">roselle</name>
    <dbReference type="NCBI Taxonomy" id="183260"/>
    <lineage>
        <taxon>Eukaryota</taxon>
        <taxon>Viridiplantae</taxon>
        <taxon>Streptophyta</taxon>
        <taxon>Embryophyta</taxon>
        <taxon>Tracheophyta</taxon>
        <taxon>Spermatophyta</taxon>
        <taxon>Magnoliopsida</taxon>
        <taxon>eudicotyledons</taxon>
        <taxon>Gunneridae</taxon>
        <taxon>Pentapetalae</taxon>
        <taxon>rosids</taxon>
        <taxon>malvids</taxon>
        <taxon>Malvales</taxon>
        <taxon>Malvaceae</taxon>
        <taxon>Malvoideae</taxon>
        <taxon>Hibiscus</taxon>
    </lineage>
</organism>